<evidence type="ECO:0000313" key="2">
    <source>
        <dbReference type="EMBL" id="KAG8537234.1"/>
    </source>
</evidence>
<organism evidence="2 3">
    <name type="scientific">Engystomops pustulosus</name>
    <name type="common">Tungara frog</name>
    <name type="synonym">Physalaemus pustulosus</name>
    <dbReference type="NCBI Taxonomy" id="76066"/>
    <lineage>
        <taxon>Eukaryota</taxon>
        <taxon>Metazoa</taxon>
        <taxon>Chordata</taxon>
        <taxon>Craniata</taxon>
        <taxon>Vertebrata</taxon>
        <taxon>Euteleostomi</taxon>
        <taxon>Amphibia</taxon>
        <taxon>Batrachia</taxon>
        <taxon>Anura</taxon>
        <taxon>Neobatrachia</taxon>
        <taxon>Hyloidea</taxon>
        <taxon>Leptodactylidae</taxon>
        <taxon>Leiuperinae</taxon>
        <taxon>Engystomops</taxon>
    </lineage>
</organism>
<accession>A0AAV6YI58</accession>
<comment type="caution">
    <text evidence="2">The sequence shown here is derived from an EMBL/GenBank/DDBJ whole genome shotgun (WGS) entry which is preliminary data.</text>
</comment>
<evidence type="ECO:0000256" key="1">
    <source>
        <dbReference type="SAM" id="MobiDB-lite"/>
    </source>
</evidence>
<sequence>MNAEPAPSSHIRSSRSHEVDSPGRTLADQLSPDPVYLSPPGAGPPCT</sequence>
<evidence type="ECO:0000313" key="3">
    <source>
        <dbReference type="Proteomes" id="UP000824782"/>
    </source>
</evidence>
<name>A0AAV6YI58_ENGPU</name>
<reference evidence="2" key="1">
    <citation type="thesis" date="2020" institute="ProQuest LLC" country="789 East Eisenhower Parkway, Ann Arbor, MI, USA">
        <title>Comparative Genomics and Chromosome Evolution.</title>
        <authorList>
            <person name="Mudd A.B."/>
        </authorList>
    </citation>
    <scope>NUCLEOTIDE SEQUENCE</scope>
    <source>
        <strain evidence="2">237g6f4</strain>
        <tissue evidence="2">Blood</tissue>
    </source>
</reference>
<dbReference type="EMBL" id="WNYA01032230">
    <property type="protein sequence ID" value="KAG8537234.1"/>
    <property type="molecule type" value="Genomic_DNA"/>
</dbReference>
<dbReference type="AlphaFoldDB" id="A0AAV6YI58"/>
<protein>
    <submittedName>
        <fullName evidence="2">Uncharacterized protein</fullName>
    </submittedName>
</protein>
<feature type="region of interest" description="Disordered" evidence="1">
    <location>
        <begin position="1"/>
        <end position="47"/>
    </location>
</feature>
<dbReference type="Proteomes" id="UP000824782">
    <property type="component" value="Unassembled WGS sequence"/>
</dbReference>
<keyword evidence="3" id="KW-1185">Reference proteome</keyword>
<proteinExistence type="predicted"/>
<gene>
    <name evidence="2" type="ORF">GDO81_024857</name>
</gene>